<dbReference type="Proteomes" id="UP000304912">
    <property type="component" value="Chromosome"/>
</dbReference>
<dbReference type="PANTHER" id="PTHR47894:SF1">
    <property type="entry name" value="HTH-TYPE TRANSCRIPTIONAL REGULATOR VQSM"/>
    <property type="match status" value="1"/>
</dbReference>
<dbReference type="Pfam" id="PF08668">
    <property type="entry name" value="HDOD"/>
    <property type="match status" value="1"/>
</dbReference>
<dbReference type="OrthoDB" id="9770715at2"/>
<proteinExistence type="predicted"/>
<reference evidence="3 4" key="1">
    <citation type="submission" date="2019-04" db="EMBL/GenBank/DDBJ databases">
        <title>Salinimonas iocasae sp. nov., a halophilic bacterium isolated from the outer tube casing of tubeworms in Okinawa Trough.</title>
        <authorList>
            <person name="Zhang H."/>
            <person name="Wang H."/>
            <person name="Li C."/>
        </authorList>
    </citation>
    <scope>NUCLEOTIDE SEQUENCE [LARGE SCALE GENOMIC DNA]</scope>
    <source>
        <strain evidence="3 4">KX18D6</strain>
    </source>
</reference>
<accession>A0A5B7YEK9</accession>
<dbReference type="GO" id="GO:0005829">
    <property type="term" value="C:cytosol"/>
    <property type="evidence" value="ECO:0007669"/>
    <property type="project" value="TreeGrafter"/>
</dbReference>
<sequence>MTFHGLFWSAIIRSLLSLRRDMQLTNQADAHAVTALPAIESDRFSSQQTEALLAQLIPAQTVLKTGQSLAGYFDFNKMGNLVVYMTSTRDIQSALDMLVPRSSSLLPGEVTMSTTEVPALVRLSWCTENAELQNEVCVYFLLVLFRHLAGRRFDFEEVSLPGSGGQVLHALSDAKRRDGEQVAVSFSRAWLSQPSFFHSPTIESLLAPALAIRPQSFEHQLLHVFAQAPFPARIRAEWVAEILGMSLPSLRKTLKLEAITFSDLLKSYTHGLSTQRLIQGEKTDEVAVSLGFSDRRSFERSFKAFSGINAGQIRQLGARLRFTRGNDNLLSIVDNLPPLPSTIQAIVTLKDDDVTLGNMVALIKKDPIFHAHVMSKAGKATFGGKVTTLEQAVGRNLGVGNIKNLAIMFAAQQQLSEQCRHPKVERLIDAMLFSDSVYSIVYQDTPANGEHENTRQQLLFGTLAVFLVFHEECVFADGVLRMWQESESFLAFTRQLCTELGICLYGASSLMLLRWGFGYETNQSLWELCKSIEKDDMQEVPARILNAHNIAFSMLASETDYVGLDSLADSHKVKICEALEHWR</sequence>
<organism evidence="3 4">
    <name type="scientific">Salinimonas iocasae</name>
    <dbReference type="NCBI Taxonomy" id="2572577"/>
    <lineage>
        <taxon>Bacteria</taxon>
        <taxon>Pseudomonadati</taxon>
        <taxon>Pseudomonadota</taxon>
        <taxon>Gammaproteobacteria</taxon>
        <taxon>Alteromonadales</taxon>
        <taxon>Alteromonadaceae</taxon>
        <taxon>Alteromonas/Salinimonas group</taxon>
        <taxon>Salinimonas</taxon>
    </lineage>
</organism>
<dbReference type="Gene3D" id="1.10.3210.10">
    <property type="entry name" value="Hypothetical protein af1432"/>
    <property type="match status" value="1"/>
</dbReference>
<dbReference type="Gene3D" id="1.10.10.60">
    <property type="entry name" value="Homeodomain-like"/>
    <property type="match status" value="1"/>
</dbReference>
<keyword evidence="4" id="KW-1185">Reference proteome</keyword>
<dbReference type="KEGG" id="salk:FBQ74_12190"/>
<dbReference type="PROSITE" id="PS01124">
    <property type="entry name" value="HTH_ARAC_FAMILY_2"/>
    <property type="match status" value="1"/>
</dbReference>
<dbReference type="PANTHER" id="PTHR47894">
    <property type="entry name" value="HTH-TYPE TRANSCRIPTIONAL REGULATOR GADX"/>
    <property type="match status" value="1"/>
</dbReference>
<name>A0A5B7YEK9_9ALTE</name>
<evidence type="ECO:0000313" key="4">
    <source>
        <dbReference type="Proteomes" id="UP000304912"/>
    </source>
</evidence>
<evidence type="ECO:0000313" key="3">
    <source>
        <dbReference type="EMBL" id="QCZ94182.1"/>
    </source>
</evidence>
<dbReference type="InterPro" id="IPR013976">
    <property type="entry name" value="HDOD"/>
</dbReference>
<dbReference type="GO" id="GO:0003700">
    <property type="term" value="F:DNA-binding transcription factor activity"/>
    <property type="evidence" value="ECO:0007669"/>
    <property type="project" value="InterPro"/>
</dbReference>
<dbReference type="AlphaFoldDB" id="A0A5B7YEK9"/>
<keyword evidence="1" id="KW-0238">DNA-binding</keyword>
<dbReference type="InterPro" id="IPR018060">
    <property type="entry name" value="HTH_AraC"/>
</dbReference>
<feature type="domain" description="HTH araC/xylS-type" evidence="2">
    <location>
        <begin position="220"/>
        <end position="316"/>
    </location>
</feature>
<dbReference type="RefSeq" id="WP_139756923.1">
    <property type="nucleotide sequence ID" value="NZ_CP039852.1"/>
</dbReference>
<dbReference type="EMBL" id="CP039852">
    <property type="protein sequence ID" value="QCZ94182.1"/>
    <property type="molecule type" value="Genomic_DNA"/>
</dbReference>
<evidence type="ECO:0000256" key="1">
    <source>
        <dbReference type="ARBA" id="ARBA00023125"/>
    </source>
</evidence>
<dbReference type="GO" id="GO:0000976">
    <property type="term" value="F:transcription cis-regulatory region binding"/>
    <property type="evidence" value="ECO:0007669"/>
    <property type="project" value="TreeGrafter"/>
</dbReference>
<dbReference type="SMART" id="SM00342">
    <property type="entry name" value="HTH_ARAC"/>
    <property type="match status" value="1"/>
</dbReference>
<gene>
    <name evidence="3" type="ORF">FBQ74_12190</name>
</gene>
<protein>
    <submittedName>
        <fullName evidence="3">HDOD domain-containing protein</fullName>
    </submittedName>
</protein>
<dbReference type="SUPFAM" id="SSF109604">
    <property type="entry name" value="HD-domain/PDEase-like"/>
    <property type="match status" value="1"/>
</dbReference>
<evidence type="ECO:0000259" key="2">
    <source>
        <dbReference type="PROSITE" id="PS01124"/>
    </source>
</evidence>